<accession>A0A7Y7UJN9</accession>
<evidence type="ECO:0000256" key="4">
    <source>
        <dbReference type="SAM" id="Coils"/>
    </source>
</evidence>
<comment type="caution">
    <text evidence="6">The sequence shown here is derived from an EMBL/GenBank/DDBJ whole genome shotgun (WGS) entry which is preliminary data.</text>
</comment>
<feature type="domain" description="Type I restriction modification DNA specificity" evidence="5">
    <location>
        <begin position="24"/>
        <end position="198"/>
    </location>
</feature>
<dbReference type="CDD" id="cd17246">
    <property type="entry name" value="RMtype1_S_SonII-TRD2-CR2_like"/>
    <property type="match status" value="1"/>
</dbReference>
<dbReference type="InterPro" id="IPR052021">
    <property type="entry name" value="Type-I_RS_S_subunit"/>
</dbReference>
<evidence type="ECO:0000313" key="6">
    <source>
        <dbReference type="EMBL" id="NVO89712.1"/>
    </source>
</evidence>
<comment type="similarity">
    <text evidence="1">Belongs to the type-I restriction system S methylase family.</text>
</comment>
<evidence type="ECO:0000259" key="5">
    <source>
        <dbReference type="Pfam" id="PF01420"/>
    </source>
</evidence>
<dbReference type="GO" id="GO:0003677">
    <property type="term" value="F:DNA binding"/>
    <property type="evidence" value="ECO:0007669"/>
    <property type="project" value="UniProtKB-KW"/>
</dbReference>
<dbReference type="GO" id="GO:0004519">
    <property type="term" value="F:endonuclease activity"/>
    <property type="evidence" value="ECO:0007669"/>
    <property type="project" value="UniProtKB-KW"/>
</dbReference>
<keyword evidence="6" id="KW-0378">Hydrolase</keyword>
<evidence type="ECO:0000256" key="1">
    <source>
        <dbReference type="ARBA" id="ARBA00010923"/>
    </source>
</evidence>
<keyword evidence="6" id="KW-0255">Endonuclease</keyword>
<keyword evidence="6" id="KW-0540">Nuclease</keyword>
<dbReference type="InterPro" id="IPR044946">
    <property type="entry name" value="Restrct_endonuc_typeI_TRD_sf"/>
</dbReference>
<evidence type="ECO:0000313" key="7">
    <source>
        <dbReference type="Proteomes" id="UP000542889"/>
    </source>
</evidence>
<dbReference type="Gene3D" id="3.90.220.20">
    <property type="entry name" value="DNA methylase specificity domains"/>
    <property type="match status" value="2"/>
</dbReference>
<evidence type="ECO:0000256" key="2">
    <source>
        <dbReference type="ARBA" id="ARBA00022747"/>
    </source>
</evidence>
<dbReference type="SUPFAM" id="SSF116734">
    <property type="entry name" value="DNA methylase specificity domain"/>
    <property type="match status" value="2"/>
</dbReference>
<dbReference type="Proteomes" id="UP000542889">
    <property type="component" value="Unassembled WGS sequence"/>
</dbReference>
<dbReference type="Pfam" id="PF01420">
    <property type="entry name" value="Methylase_S"/>
    <property type="match status" value="2"/>
</dbReference>
<reference evidence="6 7" key="1">
    <citation type="submission" date="2020-06" db="EMBL/GenBank/DDBJ databases">
        <title>Lactobacillus rhamnosus QC,genome.</title>
        <authorList>
            <person name="Yi H."/>
            <person name="Jin M."/>
        </authorList>
    </citation>
    <scope>NUCLEOTIDE SEQUENCE [LARGE SCALE GENOMIC DNA]</scope>
    <source>
        <strain evidence="6 7">QC</strain>
    </source>
</reference>
<proteinExistence type="inferred from homology"/>
<sequence length="416" mass="47016">MAKIDDSVKKKVPELRFKGFTDPWVQRNLGEWSDVRDGTHASPKYIEQGHPIVTSKNLTDSGLDMSDVSYLTDEDFNEINQRSKVDIGDILFGMIGTIGKPVIVDRDDFAIKNVALIKEKTSPEIINTWLIQYLKSPSFERFIQKENAGGTQKFIALGLIRDMKLMTPSVQEQARIGELLNHLDNLIAANQRKLDLLKEQKKGYLQKMFPKNGAKVPELRFAGFADDWKQRKLGEVGKTQSGIGFPDAEQGGTEGVPFYKVSDMNKPGNEHEMVNANNYVNYEQLSRKKWKIIETVPAVIFAKVGAAIMLNRKRLVTSPFLIDNNTMAYVFDGSWNIDFGKTLFETINLPRYAQVGALPSYNGSDIESIEVTLPNKGEQVKLGAFFKSLDDTITLHQRKLDLLKEQKKGFLQNMFV</sequence>
<name>A0A7Y7UJN9_LACRH</name>
<organism evidence="6 7">
    <name type="scientific">Lacticaseibacillus rhamnosus</name>
    <name type="common">Lactobacillus rhamnosus</name>
    <dbReference type="NCBI Taxonomy" id="47715"/>
    <lineage>
        <taxon>Bacteria</taxon>
        <taxon>Bacillati</taxon>
        <taxon>Bacillota</taxon>
        <taxon>Bacilli</taxon>
        <taxon>Lactobacillales</taxon>
        <taxon>Lactobacillaceae</taxon>
        <taxon>Lacticaseibacillus</taxon>
    </lineage>
</organism>
<dbReference type="EMBL" id="JABXWP010000045">
    <property type="protein sequence ID" value="NVO89712.1"/>
    <property type="molecule type" value="Genomic_DNA"/>
</dbReference>
<dbReference type="RefSeq" id="WP_176818812.1">
    <property type="nucleotide sequence ID" value="NZ_JABXWP010000045.1"/>
</dbReference>
<dbReference type="PANTHER" id="PTHR30408:SF12">
    <property type="entry name" value="TYPE I RESTRICTION ENZYME MJAVIII SPECIFICITY SUBUNIT"/>
    <property type="match status" value="1"/>
</dbReference>
<dbReference type="AlphaFoldDB" id="A0A7Y7UJN9"/>
<keyword evidence="2" id="KW-0680">Restriction system</keyword>
<dbReference type="PANTHER" id="PTHR30408">
    <property type="entry name" value="TYPE-1 RESTRICTION ENZYME ECOKI SPECIFICITY PROTEIN"/>
    <property type="match status" value="1"/>
</dbReference>
<keyword evidence="3" id="KW-0238">DNA-binding</keyword>
<dbReference type="GO" id="GO:0009307">
    <property type="term" value="P:DNA restriction-modification system"/>
    <property type="evidence" value="ECO:0007669"/>
    <property type="project" value="UniProtKB-KW"/>
</dbReference>
<evidence type="ECO:0000256" key="3">
    <source>
        <dbReference type="ARBA" id="ARBA00023125"/>
    </source>
</evidence>
<protein>
    <submittedName>
        <fullName evidence="6">Restriction endonuclease subunit S</fullName>
    </submittedName>
</protein>
<feature type="coiled-coil region" evidence="4">
    <location>
        <begin position="180"/>
        <end position="207"/>
    </location>
</feature>
<gene>
    <name evidence="6" type="ORF">HWN39_14705</name>
</gene>
<feature type="domain" description="Type I restriction modification DNA specificity" evidence="5">
    <location>
        <begin position="226"/>
        <end position="404"/>
    </location>
</feature>
<keyword evidence="4" id="KW-0175">Coiled coil</keyword>
<dbReference type="InterPro" id="IPR000055">
    <property type="entry name" value="Restrct_endonuc_typeI_TRD"/>
</dbReference>
<dbReference type="Gene3D" id="1.10.287.1120">
    <property type="entry name" value="Bipartite methylase S protein"/>
    <property type="match status" value="1"/>
</dbReference>